<keyword evidence="4" id="KW-0732">Signal</keyword>
<dbReference type="GO" id="GO:0016740">
    <property type="term" value="F:transferase activity"/>
    <property type="evidence" value="ECO:0007669"/>
    <property type="project" value="UniProtKB-KW"/>
</dbReference>
<dbReference type="Proteomes" id="UP000310597">
    <property type="component" value="Unassembled WGS sequence"/>
</dbReference>
<evidence type="ECO:0000259" key="7">
    <source>
        <dbReference type="Pfam" id="PF16822"/>
    </source>
</evidence>
<accession>A0A4U1JQK9</accession>
<keyword evidence="3" id="KW-0808">Transferase</keyword>
<dbReference type="GO" id="GO:0042121">
    <property type="term" value="P:alginic acid biosynthetic process"/>
    <property type="evidence" value="ECO:0007669"/>
    <property type="project" value="UniProtKB-UniPathway"/>
</dbReference>
<dbReference type="InterPro" id="IPR031811">
    <property type="entry name" value="ALGX/ALGJ_SGNH-like"/>
</dbReference>
<evidence type="ECO:0000313" key="8">
    <source>
        <dbReference type="EMBL" id="TKD18410.1"/>
    </source>
</evidence>
<evidence type="ECO:0000256" key="6">
    <source>
        <dbReference type="ARBA" id="ARBA00022841"/>
    </source>
</evidence>
<reference evidence="8 9" key="1">
    <citation type="submission" date="2019-04" db="EMBL/GenBank/DDBJ databases">
        <title>Draft Whole-Genome sequence of the purple photosynthetic bacterium Rhodobacter capsulatus SP108 with an indigenous class A beta-lactamase.</title>
        <authorList>
            <person name="Robertson S."/>
            <person name="Meyer T.E."/>
            <person name="Kyndt J.A."/>
        </authorList>
    </citation>
    <scope>NUCLEOTIDE SEQUENCE [LARGE SCALE GENOMIC DNA]</scope>
    <source>
        <strain evidence="8 9">SP108</strain>
    </source>
</reference>
<dbReference type="Pfam" id="PF16822">
    <property type="entry name" value="ALGX"/>
    <property type="match status" value="1"/>
</dbReference>
<organism evidence="8 9">
    <name type="scientific">Rhodobacter capsulatus</name>
    <name type="common">Rhodopseudomonas capsulata</name>
    <dbReference type="NCBI Taxonomy" id="1061"/>
    <lineage>
        <taxon>Bacteria</taxon>
        <taxon>Pseudomonadati</taxon>
        <taxon>Pseudomonadota</taxon>
        <taxon>Alphaproteobacteria</taxon>
        <taxon>Rhodobacterales</taxon>
        <taxon>Rhodobacter group</taxon>
        <taxon>Rhodobacter</taxon>
    </lineage>
</organism>
<dbReference type="GO" id="GO:0042597">
    <property type="term" value="C:periplasmic space"/>
    <property type="evidence" value="ECO:0007669"/>
    <property type="project" value="UniProtKB-SubCell"/>
</dbReference>
<keyword evidence="5" id="KW-0574">Periplasm</keyword>
<sequence length="389" mass="43403">MGRDRDIRLSKVVTLPSARGLAALFRQQQPVTSNWLAALRARSPGFRHPIGRTAAKVARGLLHMSIETFPPGRSDTGSLSVENGILRGRDGWLFLWDGSNDVSRYYTDPGYFGAPELAGWVTLLRGRAARCAQIGAQYRHLVVPDKISVYPQHLTAPLRYFDQHPAARFARAFPDDTLCVDILPDLRGDRGNWAARVEPGGGDAQGSDAFFFKTDSHWTFEGCQVAYLRLCESLGVTPCDLSKARPGPGKEMVLDLGAKLSPPVLEHARFGRVLRQAKRQADNEMVRYNESEGLAKGTPRFVGCMVHNHNDQPQAIAKRVVLFGDSFCEFRPHLLTAMLSETFRDVHFVWSTSLDWDFIAALKPDIVITEIAERFVNRLPKDDFALSLD</sequence>
<gene>
    <name evidence="8" type="ORF">FBT96_09940</name>
</gene>
<dbReference type="AlphaFoldDB" id="A0A4U1JQK9"/>
<name>A0A4U1JQK9_RHOCA</name>
<evidence type="ECO:0000256" key="4">
    <source>
        <dbReference type="ARBA" id="ARBA00022729"/>
    </source>
</evidence>
<evidence type="ECO:0000256" key="3">
    <source>
        <dbReference type="ARBA" id="ARBA00022679"/>
    </source>
</evidence>
<evidence type="ECO:0000313" key="9">
    <source>
        <dbReference type="Proteomes" id="UP000310597"/>
    </source>
</evidence>
<proteinExistence type="predicted"/>
<comment type="subcellular location">
    <subcellularLocation>
        <location evidence="1">Periplasm</location>
    </subcellularLocation>
</comment>
<dbReference type="OrthoDB" id="5243588at2"/>
<dbReference type="EMBL" id="SWJZ01000038">
    <property type="protein sequence ID" value="TKD18410.1"/>
    <property type="molecule type" value="Genomic_DNA"/>
</dbReference>
<protein>
    <recommendedName>
        <fullName evidence="7">AlgX/AlgJ SGNH hydrolase-like domain-containing protein</fullName>
    </recommendedName>
</protein>
<evidence type="ECO:0000256" key="1">
    <source>
        <dbReference type="ARBA" id="ARBA00004418"/>
    </source>
</evidence>
<keyword evidence="6" id="KW-0016">Alginate biosynthesis</keyword>
<comment type="pathway">
    <text evidence="2">Glycan biosynthesis; alginate biosynthesis.</text>
</comment>
<evidence type="ECO:0000256" key="2">
    <source>
        <dbReference type="ARBA" id="ARBA00005182"/>
    </source>
</evidence>
<comment type="caution">
    <text evidence="8">The sequence shown here is derived from an EMBL/GenBank/DDBJ whole genome shotgun (WGS) entry which is preliminary data.</text>
</comment>
<dbReference type="UniPathway" id="UPA00286"/>
<evidence type="ECO:0000256" key="5">
    <source>
        <dbReference type="ARBA" id="ARBA00022764"/>
    </source>
</evidence>
<feature type="domain" description="AlgX/AlgJ SGNH hydrolase-like" evidence="7">
    <location>
        <begin position="85"/>
        <end position="237"/>
    </location>
</feature>